<evidence type="ECO:0000256" key="2">
    <source>
        <dbReference type="ARBA" id="ARBA00005025"/>
    </source>
</evidence>
<reference evidence="11" key="1">
    <citation type="submission" date="2020-07" db="EMBL/GenBank/DDBJ databases">
        <title>Complete genome sequencing of Clostridia bacterium strain 12CBH8.</title>
        <authorList>
            <person name="Sakamoto M."/>
            <person name="Murakami T."/>
            <person name="Mori H."/>
        </authorList>
    </citation>
    <scope>NUCLEOTIDE SEQUENCE [LARGE SCALE GENOMIC DNA]</scope>
    <source>
        <strain evidence="11">12CBH8</strain>
    </source>
</reference>
<dbReference type="RefSeq" id="WP_090265227.1">
    <property type="nucleotide sequence ID" value="NZ_AP023321.1"/>
</dbReference>
<proteinExistence type="inferred from homology"/>
<dbReference type="PROSITE" id="PS51671">
    <property type="entry name" value="ACT"/>
    <property type="match status" value="1"/>
</dbReference>
<dbReference type="InterPro" id="IPR002912">
    <property type="entry name" value="ACT_dom"/>
</dbReference>
<comment type="catalytic activity">
    <reaction evidence="7 8">
        <text>2 pyruvate + H(+) = (2S)-2-acetolactate + CO2</text>
        <dbReference type="Rhea" id="RHEA:25249"/>
        <dbReference type="ChEBI" id="CHEBI:15361"/>
        <dbReference type="ChEBI" id="CHEBI:15378"/>
        <dbReference type="ChEBI" id="CHEBI:16526"/>
        <dbReference type="ChEBI" id="CHEBI:58476"/>
        <dbReference type="EC" id="2.2.1.6"/>
    </reaction>
</comment>
<evidence type="ECO:0000256" key="7">
    <source>
        <dbReference type="ARBA" id="ARBA00048670"/>
    </source>
</evidence>
<evidence type="ECO:0000256" key="3">
    <source>
        <dbReference type="ARBA" id="ARBA00006341"/>
    </source>
</evidence>
<comment type="pathway">
    <text evidence="1 8">Amino-acid biosynthesis; L-isoleucine biosynthesis; L-isoleucine from 2-oxobutanoate: step 1/4.</text>
</comment>
<dbReference type="CDD" id="cd04878">
    <property type="entry name" value="ACT_AHAS"/>
    <property type="match status" value="1"/>
</dbReference>
<dbReference type="Pfam" id="PF10369">
    <property type="entry name" value="ALS_ss_C"/>
    <property type="match status" value="1"/>
</dbReference>
<evidence type="ECO:0000259" key="9">
    <source>
        <dbReference type="PROSITE" id="PS51671"/>
    </source>
</evidence>
<dbReference type="UniPathway" id="UPA00047">
    <property type="reaction ID" value="UER00055"/>
</dbReference>
<dbReference type="NCBIfam" id="TIGR00119">
    <property type="entry name" value="acolac_sm"/>
    <property type="match status" value="1"/>
</dbReference>
<dbReference type="EMBL" id="AP023321">
    <property type="protein sequence ID" value="BCI61284.1"/>
    <property type="molecule type" value="Genomic_DNA"/>
</dbReference>
<dbReference type="GO" id="GO:0005829">
    <property type="term" value="C:cytosol"/>
    <property type="evidence" value="ECO:0007669"/>
    <property type="project" value="TreeGrafter"/>
</dbReference>
<dbReference type="PANTHER" id="PTHR30239">
    <property type="entry name" value="ACETOLACTATE SYNTHASE SMALL SUBUNIT"/>
    <property type="match status" value="1"/>
</dbReference>
<evidence type="ECO:0000256" key="5">
    <source>
        <dbReference type="ARBA" id="ARBA00022605"/>
    </source>
</evidence>
<comment type="similarity">
    <text evidence="3 8">Belongs to the acetolactate synthase small subunit family.</text>
</comment>
<keyword evidence="6 8" id="KW-0100">Branched-chain amino acid biosynthesis</keyword>
<dbReference type="Gene3D" id="3.30.70.260">
    <property type="match status" value="1"/>
</dbReference>
<dbReference type="Gene3D" id="3.30.70.1150">
    <property type="entry name" value="ACT-like. Chain A, domain 2"/>
    <property type="match status" value="1"/>
</dbReference>
<dbReference type="SUPFAM" id="SSF55021">
    <property type="entry name" value="ACT-like"/>
    <property type="match status" value="2"/>
</dbReference>
<evidence type="ECO:0000256" key="6">
    <source>
        <dbReference type="ARBA" id="ARBA00023304"/>
    </source>
</evidence>
<organism evidence="10 11">
    <name type="scientific">Solibaculum mannosilyticum</name>
    <dbReference type="NCBI Taxonomy" id="2780922"/>
    <lineage>
        <taxon>Bacteria</taxon>
        <taxon>Bacillati</taxon>
        <taxon>Bacillota</taxon>
        <taxon>Clostridia</taxon>
        <taxon>Eubacteriales</taxon>
        <taxon>Oscillospiraceae</taxon>
        <taxon>Solibaculum</taxon>
    </lineage>
</organism>
<gene>
    <name evidence="10" type="primary">ilvH_1</name>
    <name evidence="10" type="ORF">C12CBH8_19230</name>
</gene>
<dbReference type="GO" id="GO:0009099">
    <property type="term" value="P:L-valine biosynthetic process"/>
    <property type="evidence" value="ECO:0007669"/>
    <property type="project" value="UniProtKB-UniRule"/>
</dbReference>
<dbReference type="InterPro" id="IPR019455">
    <property type="entry name" value="Acetolactate_synth_ssu_C"/>
</dbReference>
<dbReference type="Proteomes" id="UP000593890">
    <property type="component" value="Chromosome"/>
</dbReference>
<name>A0A7I8D9J0_9FIRM</name>
<dbReference type="AlphaFoldDB" id="A0A7I8D9J0"/>
<dbReference type="KEGG" id="sman:C12CBH8_19230"/>
<dbReference type="Pfam" id="PF22629">
    <property type="entry name" value="ACT_AHAS_ss"/>
    <property type="match status" value="1"/>
</dbReference>
<dbReference type="GO" id="GO:0009097">
    <property type="term" value="P:isoleucine biosynthetic process"/>
    <property type="evidence" value="ECO:0007669"/>
    <property type="project" value="UniProtKB-UniRule"/>
</dbReference>
<comment type="function">
    <text evidence="8">Catalyzes the conversion of 2 pyruvate molecules into acetolactate in the first common step of the biosynthetic pathway of the branched-amino acids such as leucine, isoleucine, and valine.</text>
</comment>
<keyword evidence="8" id="KW-0808">Transferase</keyword>
<accession>A0A7I8D9J0</accession>
<dbReference type="EC" id="2.2.1.6" evidence="8"/>
<evidence type="ECO:0000256" key="4">
    <source>
        <dbReference type="ARBA" id="ARBA00011744"/>
    </source>
</evidence>
<dbReference type="NCBIfam" id="NF008864">
    <property type="entry name" value="PRK11895.1"/>
    <property type="match status" value="1"/>
</dbReference>
<dbReference type="InterPro" id="IPR004789">
    <property type="entry name" value="Acetalactate_synth_ssu"/>
</dbReference>
<evidence type="ECO:0000256" key="8">
    <source>
        <dbReference type="RuleBase" id="RU368092"/>
    </source>
</evidence>
<dbReference type="InterPro" id="IPR045865">
    <property type="entry name" value="ACT-like_dom_sf"/>
</dbReference>
<protein>
    <recommendedName>
        <fullName evidence="8">Acetolactate synthase small subunit</fullName>
        <shortName evidence="8">AHAS</shortName>
        <shortName evidence="8">ALS</shortName>
        <ecNumber evidence="8">2.2.1.6</ecNumber>
    </recommendedName>
    <alternativeName>
        <fullName evidence="8">Acetohydroxy-acid synthase small subunit</fullName>
    </alternativeName>
</protein>
<evidence type="ECO:0000313" key="10">
    <source>
        <dbReference type="EMBL" id="BCI61284.1"/>
    </source>
</evidence>
<keyword evidence="11" id="KW-1185">Reference proteome</keyword>
<comment type="pathway">
    <text evidence="2 8">Amino-acid biosynthesis; L-valine biosynthesis; L-valine from pyruvate: step 1/4.</text>
</comment>
<dbReference type="GO" id="GO:1990610">
    <property type="term" value="F:acetolactate synthase regulator activity"/>
    <property type="evidence" value="ECO:0007669"/>
    <property type="project" value="UniProtKB-UniRule"/>
</dbReference>
<evidence type="ECO:0000256" key="1">
    <source>
        <dbReference type="ARBA" id="ARBA00004974"/>
    </source>
</evidence>
<dbReference type="PANTHER" id="PTHR30239:SF0">
    <property type="entry name" value="ACETOLACTATE SYNTHASE SMALL SUBUNIT 1, CHLOROPLASTIC"/>
    <property type="match status" value="1"/>
</dbReference>
<feature type="domain" description="ACT" evidence="9">
    <location>
        <begin position="6"/>
        <end position="80"/>
    </location>
</feature>
<keyword evidence="5 8" id="KW-0028">Amino-acid biosynthesis</keyword>
<dbReference type="InterPro" id="IPR054480">
    <property type="entry name" value="AHAS_small-like_ACT"/>
</dbReference>
<dbReference type="UniPathway" id="UPA00049">
    <property type="reaction ID" value="UER00059"/>
</dbReference>
<evidence type="ECO:0000313" key="11">
    <source>
        <dbReference type="Proteomes" id="UP000593890"/>
    </source>
</evidence>
<sequence length="174" mass="19201">MEEKVILSALANNHPGVLLRITGLFNRRGFNIESLTACTTEDPKTSRMTIAMTGDRSQIRQVMCQLMKLEDVKKVSLLTKEDASHSELLLVKIRVDNGQRSDALHIAYRHGARILDISHHTITIEATGQSGQIDELIQNLQKYPVVEMARTGITALERGDGSISDHDGTSRPGA</sequence>
<comment type="subunit">
    <text evidence="4 8">Dimer of large and small chains.</text>
</comment>
<dbReference type="GO" id="GO:0003984">
    <property type="term" value="F:acetolactate synthase activity"/>
    <property type="evidence" value="ECO:0007669"/>
    <property type="project" value="UniProtKB-UniRule"/>
</dbReference>
<dbReference type="InterPro" id="IPR027271">
    <property type="entry name" value="Acetolactate_synth/TF_NikR_C"/>
</dbReference>
<dbReference type="InterPro" id="IPR039557">
    <property type="entry name" value="AHAS_ACT"/>
</dbReference>